<evidence type="ECO:0000256" key="6">
    <source>
        <dbReference type="ARBA" id="ARBA00023125"/>
    </source>
</evidence>
<feature type="active site" evidence="9">
    <location>
        <position position="146"/>
    </location>
</feature>
<dbReference type="InterPro" id="IPR050090">
    <property type="entry name" value="Tyrosine_recombinase_XerCD"/>
</dbReference>
<dbReference type="Pfam" id="PF00589">
    <property type="entry name" value="Phage_integrase"/>
    <property type="match status" value="1"/>
</dbReference>
<name>A0A5D0MD74_9BACT</name>
<comment type="caution">
    <text evidence="12">The sequence shown here is derived from an EMBL/GenBank/DDBJ whole genome shotgun (WGS) entry which is preliminary data.</text>
</comment>
<keyword evidence="2 9" id="KW-0963">Cytoplasm</keyword>
<dbReference type="HAMAP" id="MF_01808">
    <property type="entry name" value="Recomb_XerC_XerD"/>
    <property type="match status" value="1"/>
</dbReference>
<dbReference type="EMBL" id="VSIX01000029">
    <property type="protein sequence ID" value="TYB31714.1"/>
    <property type="molecule type" value="Genomic_DNA"/>
</dbReference>
<reference evidence="12" key="1">
    <citation type="submission" date="2019-08" db="EMBL/GenBank/DDBJ databases">
        <title>Genomic characterization of a novel candidate phylum (ARYD3) from a high temperature, high salinity tertiary oil reservoir in north central Oklahoma, USA.</title>
        <authorList>
            <person name="Youssef N.H."/>
            <person name="Yadav A."/>
            <person name="Elshahed M.S."/>
        </authorList>
    </citation>
    <scope>NUCLEOTIDE SEQUENCE [LARGE SCALE GENOMIC DNA]</scope>
    <source>
        <strain evidence="12">ARYD3</strain>
    </source>
</reference>
<dbReference type="InterPro" id="IPR002104">
    <property type="entry name" value="Integrase_catalytic"/>
</dbReference>
<feature type="domain" description="Tyr recombinase" evidence="10">
    <location>
        <begin position="106"/>
        <end position="283"/>
    </location>
</feature>
<dbReference type="Pfam" id="PF02899">
    <property type="entry name" value="Phage_int_SAM_1"/>
    <property type="match status" value="1"/>
</dbReference>
<dbReference type="InterPro" id="IPR013762">
    <property type="entry name" value="Integrase-like_cat_sf"/>
</dbReference>
<dbReference type="GO" id="GO:0003677">
    <property type="term" value="F:DNA binding"/>
    <property type="evidence" value="ECO:0007669"/>
    <property type="project" value="UniProtKB-UniRule"/>
</dbReference>
<dbReference type="GO" id="GO:0051301">
    <property type="term" value="P:cell division"/>
    <property type="evidence" value="ECO:0007669"/>
    <property type="project" value="UniProtKB-KW"/>
</dbReference>
<keyword evidence="13" id="KW-1185">Reference proteome</keyword>
<feature type="active site" evidence="9">
    <location>
        <position position="235"/>
    </location>
</feature>
<evidence type="ECO:0000256" key="2">
    <source>
        <dbReference type="ARBA" id="ARBA00022490"/>
    </source>
</evidence>
<evidence type="ECO:0000256" key="7">
    <source>
        <dbReference type="ARBA" id="ARBA00023172"/>
    </source>
</evidence>
<evidence type="ECO:0000256" key="5">
    <source>
        <dbReference type="ARBA" id="ARBA00022908"/>
    </source>
</evidence>
<proteinExistence type="inferred from homology"/>
<dbReference type="InterPro" id="IPR023009">
    <property type="entry name" value="Tyrosine_recombinase_XerC/XerD"/>
</dbReference>
<comment type="subunit">
    <text evidence="9">Forms a cyclic heterotetrameric complex composed of two molecules of XerC and two molecules of XerD.</text>
</comment>
<keyword evidence="7 9" id="KW-0233">DNA recombination</keyword>
<dbReference type="GO" id="GO:0006313">
    <property type="term" value="P:DNA transposition"/>
    <property type="evidence" value="ECO:0007669"/>
    <property type="project" value="UniProtKB-UniRule"/>
</dbReference>
<evidence type="ECO:0000313" key="13">
    <source>
        <dbReference type="Proteomes" id="UP000324143"/>
    </source>
</evidence>
<comment type="function">
    <text evidence="9">Site-specific tyrosine recombinase, which acts by catalyzing the cutting and rejoining of the recombining DNA molecules. The XerC-XerD complex is essential to convert dimers of the bacterial chromosome into monomers to permit their segregation at cell division. It also contributes to the segregational stability of plasmids.</text>
</comment>
<evidence type="ECO:0000256" key="4">
    <source>
        <dbReference type="ARBA" id="ARBA00022829"/>
    </source>
</evidence>
<feature type="active site" evidence="9">
    <location>
        <position position="261"/>
    </location>
</feature>
<dbReference type="CDD" id="cd00798">
    <property type="entry name" value="INT_XerDC_C"/>
    <property type="match status" value="1"/>
</dbReference>
<dbReference type="Gene3D" id="1.10.150.130">
    <property type="match status" value="1"/>
</dbReference>
<keyword evidence="6 9" id="KW-0238">DNA-binding</keyword>
<evidence type="ECO:0000256" key="3">
    <source>
        <dbReference type="ARBA" id="ARBA00022618"/>
    </source>
</evidence>
<feature type="active site" description="O-(3'-phospho-DNA)-tyrosine intermediate" evidence="9">
    <location>
        <position position="270"/>
    </location>
</feature>
<comment type="similarity">
    <text evidence="9">Belongs to the 'phage' integrase family. XerC subfamily.</text>
</comment>
<dbReference type="GO" id="GO:0005737">
    <property type="term" value="C:cytoplasm"/>
    <property type="evidence" value="ECO:0007669"/>
    <property type="project" value="UniProtKB-SubCell"/>
</dbReference>
<evidence type="ECO:0000259" key="11">
    <source>
        <dbReference type="PROSITE" id="PS51900"/>
    </source>
</evidence>
<dbReference type="NCBIfam" id="NF040815">
    <property type="entry name" value="recomb_XerA_Arch"/>
    <property type="match status" value="1"/>
</dbReference>
<evidence type="ECO:0000256" key="8">
    <source>
        <dbReference type="ARBA" id="ARBA00023306"/>
    </source>
</evidence>
<comment type="subcellular location">
    <subcellularLocation>
        <location evidence="1 9">Cytoplasm</location>
    </subcellularLocation>
</comment>
<feature type="domain" description="Core-binding (CB)" evidence="11">
    <location>
        <begin position="3"/>
        <end position="85"/>
    </location>
</feature>
<evidence type="ECO:0000259" key="10">
    <source>
        <dbReference type="PROSITE" id="PS51898"/>
    </source>
</evidence>
<accession>A0A5D0MD74</accession>
<protein>
    <recommendedName>
        <fullName evidence="9">Tyrosine recombinase XerC</fullName>
    </recommendedName>
</protein>
<dbReference type="PANTHER" id="PTHR30349">
    <property type="entry name" value="PHAGE INTEGRASE-RELATED"/>
    <property type="match status" value="1"/>
</dbReference>
<dbReference type="InterPro" id="IPR011010">
    <property type="entry name" value="DNA_brk_join_enz"/>
</dbReference>
<dbReference type="InterPro" id="IPR044068">
    <property type="entry name" value="CB"/>
</dbReference>
<feature type="active site" evidence="9">
    <location>
        <position position="238"/>
    </location>
</feature>
<dbReference type="PROSITE" id="PS51898">
    <property type="entry name" value="TYR_RECOMBINASE"/>
    <property type="match status" value="1"/>
</dbReference>
<keyword evidence="3 9" id="KW-0132">Cell division</keyword>
<keyword evidence="8 9" id="KW-0131">Cell cycle</keyword>
<dbReference type="Proteomes" id="UP000324143">
    <property type="component" value="Unassembled WGS sequence"/>
</dbReference>
<dbReference type="PANTHER" id="PTHR30349:SF77">
    <property type="entry name" value="TYROSINE RECOMBINASE XERC"/>
    <property type="match status" value="1"/>
</dbReference>
<feature type="active site" evidence="9">
    <location>
        <position position="170"/>
    </location>
</feature>
<dbReference type="GO" id="GO:0007059">
    <property type="term" value="P:chromosome segregation"/>
    <property type="evidence" value="ECO:0007669"/>
    <property type="project" value="UniProtKB-UniRule"/>
</dbReference>
<keyword evidence="4 9" id="KW-0159">Chromosome partition</keyword>
<dbReference type="AlphaFoldDB" id="A0A5D0MD74"/>
<keyword evidence="5 9" id="KW-0229">DNA integration</keyword>
<dbReference type="Gene3D" id="1.10.443.10">
    <property type="entry name" value="Intergrase catalytic core"/>
    <property type="match status" value="1"/>
</dbReference>
<dbReference type="NCBIfam" id="NF001399">
    <property type="entry name" value="PRK00283.1"/>
    <property type="match status" value="1"/>
</dbReference>
<sequence length="292" mass="34869">MKRINKEYIFKYTKYLEIERNYSGHTIDSYKSDLKDFFSYINKPSVDISEIDLRKYIEYLFDIDRERTTINRKISTLRNYFNFLKREQIINDNPAKDLVSAKTRRKLPDFLTADEINDLLDNMKNDNILDLRNKLIFELLYATGMRVSELVNLKKNKIDFSNNSIKILGKGQKERIVPINSRLLNLIKKYFNRRNYEGEFLLLSNNGNKLYPRDIRRIIKKVIKNMSMMKDITPHTIRHSFASHLLENGADLRMVQELLGHSSVSTTQIYTHISMEKMKKYHKKYHPRGDRR</sequence>
<evidence type="ECO:0000256" key="1">
    <source>
        <dbReference type="ARBA" id="ARBA00004496"/>
    </source>
</evidence>
<dbReference type="InterPro" id="IPR010998">
    <property type="entry name" value="Integrase_recombinase_N"/>
</dbReference>
<organism evidence="12 13">
    <name type="scientific">Candidatus Mcinerneyibacterium aminivorans</name>
    <dbReference type="NCBI Taxonomy" id="2703815"/>
    <lineage>
        <taxon>Bacteria</taxon>
        <taxon>Candidatus Macinerneyibacteriota</taxon>
        <taxon>Candidatus Mcinerneyibacteria</taxon>
        <taxon>Candidatus Mcinerneyibacteriales</taxon>
        <taxon>Candidatus Mcinerneyibacteriaceae</taxon>
        <taxon>Candidatus Mcinerneyibacterium</taxon>
    </lineage>
</organism>
<dbReference type="InterPro" id="IPR004107">
    <property type="entry name" value="Integrase_SAM-like_N"/>
</dbReference>
<dbReference type="SUPFAM" id="SSF56349">
    <property type="entry name" value="DNA breaking-rejoining enzymes"/>
    <property type="match status" value="1"/>
</dbReference>
<dbReference type="PROSITE" id="PS51900">
    <property type="entry name" value="CB"/>
    <property type="match status" value="1"/>
</dbReference>
<gene>
    <name evidence="9" type="primary">xerC</name>
    <name evidence="12" type="ORF">FXF47_02260</name>
</gene>
<dbReference type="GO" id="GO:0009037">
    <property type="term" value="F:tyrosine-based site-specific recombinase activity"/>
    <property type="evidence" value="ECO:0007669"/>
    <property type="project" value="UniProtKB-UniRule"/>
</dbReference>
<evidence type="ECO:0000313" key="12">
    <source>
        <dbReference type="EMBL" id="TYB31714.1"/>
    </source>
</evidence>
<evidence type="ECO:0000256" key="9">
    <source>
        <dbReference type="HAMAP-Rule" id="MF_01808"/>
    </source>
</evidence>